<organism evidence="1 2">
    <name type="scientific">Acerihabitans arboris</name>
    <dbReference type="NCBI Taxonomy" id="2691583"/>
    <lineage>
        <taxon>Bacteria</taxon>
        <taxon>Pseudomonadati</taxon>
        <taxon>Pseudomonadota</taxon>
        <taxon>Gammaproteobacteria</taxon>
        <taxon>Enterobacterales</taxon>
        <taxon>Pectobacteriaceae</taxon>
        <taxon>Acerihabitans</taxon>
    </lineage>
</organism>
<dbReference type="Proteomes" id="UP000461443">
    <property type="component" value="Unassembled WGS sequence"/>
</dbReference>
<proteinExistence type="predicted"/>
<protein>
    <submittedName>
        <fullName evidence="1">Uncharacterized protein</fullName>
    </submittedName>
</protein>
<evidence type="ECO:0000313" key="2">
    <source>
        <dbReference type="Proteomes" id="UP000461443"/>
    </source>
</evidence>
<comment type="caution">
    <text evidence="1">The sequence shown here is derived from an EMBL/GenBank/DDBJ whole genome shotgun (WGS) entry which is preliminary data.</text>
</comment>
<reference evidence="1 2" key="2">
    <citation type="submission" date="2020-02" db="EMBL/GenBank/DDBJ databases">
        <title>The new genus of Enterobacteriales.</title>
        <authorList>
            <person name="Kim I.S."/>
        </authorList>
    </citation>
    <scope>NUCLEOTIDE SEQUENCE [LARGE SCALE GENOMIC DNA]</scope>
    <source>
        <strain evidence="1 2">SAP-6</strain>
    </source>
</reference>
<accession>A0A845SAC4</accession>
<evidence type="ECO:0000313" key="1">
    <source>
        <dbReference type="EMBL" id="NDL61733.1"/>
    </source>
</evidence>
<reference evidence="1 2" key="1">
    <citation type="submission" date="2019-12" db="EMBL/GenBank/DDBJ databases">
        <authorList>
            <person name="Lee S.D."/>
        </authorList>
    </citation>
    <scope>NUCLEOTIDE SEQUENCE [LARGE SCALE GENOMIC DNA]</scope>
    <source>
        <strain evidence="1 2">SAP-6</strain>
    </source>
</reference>
<sequence>MTEHAKKRLALLGALSQGHQDAVLPTLEDWVARADALSRFVNQHLDATVLPITVRVSPLQPINPRRG</sequence>
<keyword evidence="2" id="KW-1185">Reference proteome</keyword>
<dbReference type="EMBL" id="WUBS01000002">
    <property type="protein sequence ID" value="NDL61733.1"/>
    <property type="molecule type" value="Genomic_DNA"/>
</dbReference>
<dbReference type="RefSeq" id="WP_162364420.1">
    <property type="nucleotide sequence ID" value="NZ_WUBS01000002.1"/>
</dbReference>
<dbReference type="AlphaFoldDB" id="A0A845SAC4"/>
<gene>
    <name evidence="1" type="ORF">GRH90_03020</name>
</gene>
<name>A0A845SAC4_9GAMM</name>